<accession>A0A139AEF4</accession>
<feature type="non-terminal residue" evidence="3">
    <location>
        <position position="1"/>
    </location>
</feature>
<dbReference type="PROSITE" id="PS50127">
    <property type="entry name" value="UBC_2"/>
    <property type="match status" value="1"/>
</dbReference>
<dbReference type="InterPro" id="IPR016135">
    <property type="entry name" value="UBQ-conjugating_enzyme/RWD"/>
</dbReference>
<keyword evidence="1" id="KW-0833">Ubl conjugation pathway</keyword>
<dbReference type="OMA" id="EWMATIQ"/>
<evidence type="ECO:0000259" key="2">
    <source>
        <dbReference type="PROSITE" id="PS50127"/>
    </source>
</evidence>
<dbReference type="SMART" id="SM00212">
    <property type="entry name" value="UBCc"/>
    <property type="match status" value="1"/>
</dbReference>
<dbReference type="OrthoDB" id="9978460at2759"/>
<dbReference type="Proteomes" id="UP000070544">
    <property type="component" value="Unassembled WGS sequence"/>
</dbReference>
<dbReference type="EMBL" id="KQ965764">
    <property type="protein sequence ID" value="KXS15138.1"/>
    <property type="molecule type" value="Genomic_DNA"/>
</dbReference>
<dbReference type="Pfam" id="PF00179">
    <property type="entry name" value="UQ_con"/>
    <property type="match status" value="1"/>
</dbReference>
<dbReference type="Gene3D" id="3.10.110.10">
    <property type="entry name" value="Ubiquitin Conjugating Enzyme"/>
    <property type="match status" value="1"/>
</dbReference>
<name>A0A139AEF4_GONPJ</name>
<reference evidence="3 4" key="1">
    <citation type="journal article" date="2015" name="Genome Biol. Evol.">
        <title>Phylogenomic analyses indicate that early fungi evolved digesting cell walls of algal ancestors of land plants.</title>
        <authorList>
            <person name="Chang Y."/>
            <person name="Wang S."/>
            <person name="Sekimoto S."/>
            <person name="Aerts A.L."/>
            <person name="Choi C."/>
            <person name="Clum A."/>
            <person name="LaButti K.M."/>
            <person name="Lindquist E.A."/>
            <person name="Yee Ngan C."/>
            <person name="Ohm R.A."/>
            <person name="Salamov A.A."/>
            <person name="Grigoriev I.V."/>
            <person name="Spatafora J.W."/>
            <person name="Berbee M.L."/>
        </authorList>
    </citation>
    <scope>NUCLEOTIDE SEQUENCE [LARGE SCALE GENOMIC DNA]</scope>
    <source>
        <strain evidence="3 4">JEL478</strain>
    </source>
</reference>
<dbReference type="InterPro" id="IPR050113">
    <property type="entry name" value="Ub_conjugating_enzyme"/>
</dbReference>
<dbReference type="SUPFAM" id="SSF54495">
    <property type="entry name" value="UBC-like"/>
    <property type="match status" value="1"/>
</dbReference>
<dbReference type="AlphaFoldDB" id="A0A139AEF4"/>
<dbReference type="STRING" id="1344416.A0A139AEF4"/>
<sequence length="164" mass="18466">SLLQWHATVCGLRETPWEGGIFKLELIFDENYDCTPPEVRFKTIPFHPNVDVMTGRPSFDFIPGMGITSLLLQLQNILAFPSLECPMNPLAGELFATQPKFCVQLIRDSVAESRRVDLKAPQQNVEAENSGDTPIGCQPLLPSLRRKVPFENYFIEWSKSGVSK</sequence>
<dbReference type="InterPro" id="IPR000608">
    <property type="entry name" value="UBC"/>
</dbReference>
<evidence type="ECO:0000256" key="1">
    <source>
        <dbReference type="ARBA" id="ARBA00022786"/>
    </source>
</evidence>
<dbReference type="PANTHER" id="PTHR24067">
    <property type="entry name" value="UBIQUITIN-CONJUGATING ENZYME E2"/>
    <property type="match status" value="1"/>
</dbReference>
<proteinExistence type="predicted"/>
<feature type="domain" description="UBC core" evidence="2">
    <location>
        <begin position="1"/>
        <end position="115"/>
    </location>
</feature>
<gene>
    <name evidence="3" type="ORF">M427DRAFT_99079</name>
</gene>
<evidence type="ECO:0000313" key="4">
    <source>
        <dbReference type="Proteomes" id="UP000070544"/>
    </source>
</evidence>
<organism evidence="3 4">
    <name type="scientific">Gonapodya prolifera (strain JEL478)</name>
    <name type="common">Monoblepharis prolifera</name>
    <dbReference type="NCBI Taxonomy" id="1344416"/>
    <lineage>
        <taxon>Eukaryota</taxon>
        <taxon>Fungi</taxon>
        <taxon>Fungi incertae sedis</taxon>
        <taxon>Chytridiomycota</taxon>
        <taxon>Chytridiomycota incertae sedis</taxon>
        <taxon>Monoblepharidomycetes</taxon>
        <taxon>Monoblepharidales</taxon>
        <taxon>Gonapodyaceae</taxon>
        <taxon>Gonapodya</taxon>
    </lineage>
</organism>
<evidence type="ECO:0000313" key="3">
    <source>
        <dbReference type="EMBL" id="KXS15138.1"/>
    </source>
</evidence>
<keyword evidence="4" id="KW-1185">Reference proteome</keyword>
<protein>
    <submittedName>
        <fullName evidence="3">UBC-like protein</fullName>
    </submittedName>
</protein>